<evidence type="ECO:0000313" key="9">
    <source>
        <dbReference type="Proteomes" id="UP000326759"/>
    </source>
</evidence>
<evidence type="ECO:0000259" key="7">
    <source>
        <dbReference type="PROSITE" id="PS51211"/>
    </source>
</evidence>
<dbReference type="GO" id="GO:0005319">
    <property type="term" value="F:lipid transporter activity"/>
    <property type="evidence" value="ECO:0007669"/>
    <property type="project" value="InterPro"/>
</dbReference>
<dbReference type="InterPro" id="IPR015819">
    <property type="entry name" value="Lipid_transp_b-sht_shell"/>
</dbReference>
<dbReference type="Pfam" id="PF09172">
    <property type="entry name" value="Vit_open_b-sht"/>
    <property type="match status" value="1"/>
</dbReference>
<keyword evidence="2" id="KW-0758">Storage protein</keyword>
<sequence length="861" mass="97624">MDVKHILLVALLVSATSAGPLGQRNSKCSTVCDDTQKFFYEIGKEYEYKYEAETRIAITDTLSDEATVRMSSFMTPIKVISLVLRFQGDLCDLRCRTGRWNTYVDQMNEATWVINFKKGILSNIQNSMTDLEENEVLTETDVSGICETSYSTEFKDSEIIITKTKKPSECEHKPKAHQSFSTFGYSFDSLVQGLPLLKSSQTCTQHISDEIIKKVYCEESHVFSPFEKNSQGFSSKFKGYFTTKKNLLFDHSDEDKEKLSLDKTEEILSKLNILTQNGIKKEVPALFSELVTSLRGLSQLQIQSIYQRCEKQLKTFIVDALPLVGTAESMGAIVDLILKGEITEKEKNIWFTSLGLVSNPALEMFSAVEPLLESSERTNALLGISSMIHNFCEKHEFCENERIIEKILRNFESRLGVACRSTTEEEKLEILYSLKAIGNVGRFINAEPSLKRCYLEENPMEVRVAAIDTWRRAPCSYDRDHLLSAYTDQELDNEIRISAYLGLMKCPTQEIIDTVKDRLTSEGVNQVASFVWTHLTNLQESAAFEKQWIRELIGDDLLQKKFSSGSTKMSKNFESSFYLKEQKFGASVDSNEAELKALKLTLRNFSDQTVTIQKKLFAAIIKNLRKDNNQEGSELFTKDTDEPRGSYYLKLFGNEIFYRHFEGIESLLPEKSFTSIFDLIINLLSKGSVDFTKSYNLVNAEFTYPTITGFPLRLKVDGKATIDMKLDGTFNFEGFNSINIDGKLRPSAAIMFDSSMTVDAFVSKSGMKMLSTAHSSTIIDGKALVKEGKLIDFTINVPDEKTEIFEMSNEFYKIENDVETKENTPGELYKNCSPLISSGVGLEICYEKFLPNDEEQILYSL</sequence>
<feature type="chain" id="PRO_5024386740" evidence="6">
    <location>
        <begin position="19"/>
        <end position="861"/>
    </location>
</feature>
<reference evidence="8 9" key="1">
    <citation type="journal article" date="2019" name="PLoS Biol.">
        <title>Sex chromosomes control vertical transmission of feminizing Wolbachia symbionts in an isopod.</title>
        <authorList>
            <person name="Becking T."/>
            <person name="Chebbi M.A."/>
            <person name="Giraud I."/>
            <person name="Moumen B."/>
            <person name="Laverre T."/>
            <person name="Caubet Y."/>
            <person name="Peccoud J."/>
            <person name="Gilbert C."/>
            <person name="Cordaux R."/>
        </authorList>
    </citation>
    <scope>NUCLEOTIDE SEQUENCE [LARGE SCALE GENOMIC DNA]</scope>
    <source>
        <strain evidence="8">ANa2</strain>
        <tissue evidence="8">Whole body excluding digestive tract and cuticle</tissue>
    </source>
</reference>
<evidence type="ECO:0000256" key="4">
    <source>
        <dbReference type="ARBA" id="ARBA00023180"/>
    </source>
</evidence>
<keyword evidence="9" id="KW-1185">Reference proteome</keyword>
<dbReference type="InterPro" id="IPR015816">
    <property type="entry name" value="Vitellinogen_b-sht_N"/>
</dbReference>
<evidence type="ECO:0000256" key="1">
    <source>
        <dbReference type="ARBA" id="ARBA00022729"/>
    </source>
</evidence>
<comment type="caution">
    <text evidence="5">Lacks conserved residue(s) required for the propagation of feature annotation.</text>
</comment>
<dbReference type="SUPFAM" id="SSF48431">
    <property type="entry name" value="Lipovitellin-phosvitin complex, superhelical domain"/>
    <property type="match status" value="1"/>
</dbReference>
<dbReference type="Pfam" id="PF01347">
    <property type="entry name" value="Vitellogenin_N"/>
    <property type="match status" value="2"/>
</dbReference>
<evidence type="ECO:0000256" key="5">
    <source>
        <dbReference type="PROSITE-ProRule" id="PRU00557"/>
    </source>
</evidence>
<dbReference type="SMART" id="SM01169">
    <property type="entry name" value="DUF1943"/>
    <property type="match status" value="1"/>
</dbReference>
<dbReference type="Gene3D" id="2.30.230.10">
    <property type="entry name" value="Lipovitellin, beta-sheet shell regions, chain A"/>
    <property type="match status" value="1"/>
</dbReference>
<protein>
    <submittedName>
        <fullName evidence="8">Vitellogenin</fullName>
    </submittedName>
</protein>
<evidence type="ECO:0000256" key="2">
    <source>
        <dbReference type="ARBA" id="ARBA00022761"/>
    </source>
</evidence>
<dbReference type="PANTHER" id="PTHR23345:SF15">
    <property type="entry name" value="VITELLOGENIN 1-RELATED"/>
    <property type="match status" value="1"/>
</dbReference>
<feature type="domain" description="Vitellogenin" evidence="7">
    <location>
        <begin position="108"/>
        <end position="605"/>
    </location>
</feature>
<dbReference type="PROSITE" id="PS51211">
    <property type="entry name" value="VITELLOGENIN"/>
    <property type="match status" value="1"/>
</dbReference>
<keyword evidence="1 6" id="KW-0732">Signal</keyword>
<name>A0A5N5TJY1_9CRUS</name>
<evidence type="ECO:0000313" key="8">
    <source>
        <dbReference type="EMBL" id="KAB7506473.1"/>
    </source>
</evidence>
<dbReference type="OrthoDB" id="6484170at2759"/>
<dbReference type="AlphaFoldDB" id="A0A5N5TJY1"/>
<dbReference type="PANTHER" id="PTHR23345">
    <property type="entry name" value="VITELLOGENIN-RELATED"/>
    <property type="match status" value="1"/>
</dbReference>
<organism evidence="8 9">
    <name type="scientific">Armadillidium nasatum</name>
    <dbReference type="NCBI Taxonomy" id="96803"/>
    <lineage>
        <taxon>Eukaryota</taxon>
        <taxon>Metazoa</taxon>
        <taxon>Ecdysozoa</taxon>
        <taxon>Arthropoda</taxon>
        <taxon>Crustacea</taxon>
        <taxon>Multicrustacea</taxon>
        <taxon>Malacostraca</taxon>
        <taxon>Eumalacostraca</taxon>
        <taxon>Peracarida</taxon>
        <taxon>Isopoda</taxon>
        <taxon>Oniscidea</taxon>
        <taxon>Crinocheta</taxon>
        <taxon>Armadillidiidae</taxon>
        <taxon>Armadillidium</taxon>
    </lineage>
</organism>
<dbReference type="Gene3D" id="1.25.10.20">
    <property type="entry name" value="Vitellinogen, superhelical"/>
    <property type="match status" value="1"/>
</dbReference>
<dbReference type="InterPro" id="IPR015255">
    <property type="entry name" value="Vitellinogen_open_b-sht"/>
</dbReference>
<dbReference type="GO" id="GO:0045735">
    <property type="term" value="F:nutrient reservoir activity"/>
    <property type="evidence" value="ECO:0007669"/>
    <property type="project" value="UniProtKB-KW"/>
</dbReference>
<dbReference type="SMART" id="SM00638">
    <property type="entry name" value="LPD_N"/>
    <property type="match status" value="1"/>
</dbReference>
<evidence type="ECO:0000256" key="6">
    <source>
        <dbReference type="SAM" id="SignalP"/>
    </source>
</evidence>
<dbReference type="SUPFAM" id="SSF56968">
    <property type="entry name" value="Lipovitellin-phosvitin complex, beta-sheet shell regions"/>
    <property type="match status" value="2"/>
</dbReference>
<dbReference type="InterPro" id="IPR050733">
    <property type="entry name" value="Vitellogenin/Apolipophorin"/>
</dbReference>
<dbReference type="InterPro" id="IPR011030">
    <property type="entry name" value="Lipovitellin_superhlx_dom"/>
</dbReference>
<comment type="caution">
    <text evidence="8">The sequence shown here is derived from an EMBL/GenBank/DDBJ whole genome shotgun (WGS) entry which is preliminary data.</text>
</comment>
<evidence type="ECO:0000256" key="3">
    <source>
        <dbReference type="ARBA" id="ARBA00023157"/>
    </source>
</evidence>
<dbReference type="Gene3D" id="2.20.80.10">
    <property type="entry name" value="Lipovitellin-phosvitin complex, chain A, domain 4"/>
    <property type="match status" value="1"/>
</dbReference>
<keyword evidence="4" id="KW-0325">Glycoprotein</keyword>
<gene>
    <name evidence="8" type="primary">VIT_0</name>
    <name evidence="8" type="ORF">Anas_07597</name>
</gene>
<accession>A0A5N5TJY1</accession>
<keyword evidence="3" id="KW-1015">Disulfide bond</keyword>
<dbReference type="EMBL" id="SEYY01000791">
    <property type="protein sequence ID" value="KAB7506473.1"/>
    <property type="molecule type" value="Genomic_DNA"/>
</dbReference>
<proteinExistence type="predicted"/>
<dbReference type="InterPro" id="IPR001747">
    <property type="entry name" value="Vitellogenin_N"/>
</dbReference>
<dbReference type="Proteomes" id="UP000326759">
    <property type="component" value="Unassembled WGS sequence"/>
</dbReference>
<feature type="signal peptide" evidence="6">
    <location>
        <begin position="1"/>
        <end position="18"/>
    </location>
</feature>